<reference evidence="1" key="1">
    <citation type="submission" date="2021-01" db="EMBL/GenBank/DDBJ databases">
        <title>Metabolic potential, ecology and presence of endohyphal bacteria is reflected in genomic diversity of Mucoromycotina.</title>
        <authorList>
            <person name="Muszewska A."/>
            <person name="Okrasinska A."/>
            <person name="Steczkiewicz K."/>
            <person name="Drgas O."/>
            <person name="Orlowska M."/>
            <person name="Perlinska-Lenart U."/>
            <person name="Aleksandrzak-Piekarczyk T."/>
            <person name="Szatraj K."/>
            <person name="Zielenkiewicz U."/>
            <person name="Pilsyk S."/>
            <person name="Malc E."/>
            <person name="Mieczkowski P."/>
            <person name="Kruszewska J.S."/>
            <person name="Biernat P."/>
            <person name="Pawlowska J."/>
        </authorList>
    </citation>
    <scope>NUCLEOTIDE SEQUENCE</scope>
    <source>
        <strain evidence="1">WA0000018081</strain>
    </source>
</reference>
<proteinExistence type="predicted"/>
<dbReference type="Proteomes" id="UP000613177">
    <property type="component" value="Unassembled WGS sequence"/>
</dbReference>
<accession>A0A8H7SM54</accession>
<name>A0A8H7SM54_9FUNG</name>
<organism evidence="1 2">
    <name type="scientific">Thamnidium elegans</name>
    <dbReference type="NCBI Taxonomy" id="101142"/>
    <lineage>
        <taxon>Eukaryota</taxon>
        <taxon>Fungi</taxon>
        <taxon>Fungi incertae sedis</taxon>
        <taxon>Mucoromycota</taxon>
        <taxon>Mucoromycotina</taxon>
        <taxon>Mucoromycetes</taxon>
        <taxon>Mucorales</taxon>
        <taxon>Mucorineae</taxon>
        <taxon>Mucoraceae</taxon>
        <taxon>Thamnidium</taxon>
    </lineage>
</organism>
<evidence type="ECO:0000313" key="1">
    <source>
        <dbReference type="EMBL" id="KAG2230883.1"/>
    </source>
</evidence>
<keyword evidence="2" id="KW-1185">Reference proteome</keyword>
<feature type="non-terminal residue" evidence="1">
    <location>
        <position position="35"/>
    </location>
</feature>
<gene>
    <name evidence="1" type="ORF">INT48_003046</name>
</gene>
<dbReference type="EMBL" id="JAEPRE010000179">
    <property type="protein sequence ID" value="KAG2230883.1"/>
    <property type="molecule type" value="Genomic_DNA"/>
</dbReference>
<evidence type="ECO:0000313" key="2">
    <source>
        <dbReference type="Proteomes" id="UP000613177"/>
    </source>
</evidence>
<comment type="caution">
    <text evidence="1">The sequence shown here is derived from an EMBL/GenBank/DDBJ whole genome shotgun (WGS) entry which is preliminary data.</text>
</comment>
<protein>
    <submittedName>
        <fullName evidence="1">Uncharacterized protein</fullName>
    </submittedName>
</protein>
<dbReference type="AlphaFoldDB" id="A0A8H7SM54"/>
<sequence>MRAKFSSFVEDMKSSDPKTIVDKRIVVVGVHGWFP</sequence>